<dbReference type="Gene3D" id="3.50.50.60">
    <property type="entry name" value="FAD/NAD(P)-binding domain"/>
    <property type="match status" value="2"/>
</dbReference>
<accession>A0ABR1TB74</accession>
<dbReference type="InterPro" id="IPR000172">
    <property type="entry name" value="GMC_OxRdtase_N"/>
</dbReference>
<dbReference type="Proteomes" id="UP001480595">
    <property type="component" value="Unassembled WGS sequence"/>
</dbReference>
<name>A0ABR1TB74_9PEZI</name>
<sequence>MYRHRRDYHHDTKPVVGSGRHMLLENDLQCAKIPHVLRRGAGLASSLLGGCSTTEEESDSDCAWANKNFAMMPVVLRSVLLLGVLQTLALAVPDVAAKRQATQLRDQYDFVILGGGTAGLSVADRLSKAFPAIVTETILVIEYGDIEYGRGFFDLRQVEYAPGFPGASSWTFTSLPSPHVANKTATVVVGKVVGGSSCVNGQFFVRGSRLGFDVWYAPTGIEVFDQSEHRWNWEGLFPYFKKVTTGVLQSVTFTAPPETSVKAFGYTWDDSWADFAIVRDALKELDIPIRQGCAGGDKTGLCWVPTSQHPTTSRRSHSGLGHYAAVNATRDNYDLLVRHQALRVLGFGPADVLRKAGISAVVDLPAKRREDTKPLGLSPLPSDMYDPAFIADATAGFDETPARGPYTLDMRNKDIYIPLANMPVDFDSIITTIKQQLAQSPADNTALYFPLDVSTSPALTAGYQYQLALLLALHSNASAPSLEVLFGGGTSLSTINLHPFSCGRVRLNATHPLEPPVLDFRAGSNPLCIAISVAHLRYLRRVIDTPTLRARGAVEVAPGADAATTAQLADYVGRSRCLI</sequence>
<dbReference type="InterPro" id="IPR036188">
    <property type="entry name" value="FAD/NAD-bd_sf"/>
</dbReference>
<keyword evidence="2" id="KW-0274">FAD</keyword>
<keyword evidence="3" id="KW-0472">Membrane</keyword>
<dbReference type="Gene3D" id="3.30.560.10">
    <property type="entry name" value="Glucose Oxidase, domain 3"/>
    <property type="match status" value="2"/>
</dbReference>
<gene>
    <name evidence="5" type="ORF">PG994_012698</name>
</gene>
<dbReference type="EMBL" id="JAQQWL010000012">
    <property type="protein sequence ID" value="KAK8043860.1"/>
    <property type="molecule type" value="Genomic_DNA"/>
</dbReference>
<dbReference type="RefSeq" id="XP_066710255.1">
    <property type="nucleotide sequence ID" value="XM_066864107.1"/>
</dbReference>
<dbReference type="PIRSF" id="PIRSF000137">
    <property type="entry name" value="Alcohol_oxidase"/>
    <property type="match status" value="1"/>
</dbReference>
<evidence type="ECO:0000256" key="1">
    <source>
        <dbReference type="ARBA" id="ARBA00010790"/>
    </source>
</evidence>
<comment type="caution">
    <text evidence="5">The sequence shown here is derived from an EMBL/GenBank/DDBJ whole genome shotgun (WGS) entry which is preliminary data.</text>
</comment>
<keyword evidence="2" id="KW-0285">Flavoprotein</keyword>
<proteinExistence type="inferred from homology"/>
<evidence type="ECO:0000313" key="6">
    <source>
        <dbReference type="Proteomes" id="UP001480595"/>
    </source>
</evidence>
<evidence type="ECO:0000256" key="2">
    <source>
        <dbReference type="RuleBase" id="RU003968"/>
    </source>
</evidence>
<dbReference type="InterPro" id="IPR012132">
    <property type="entry name" value="GMC_OxRdtase"/>
</dbReference>
<dbReference type="SUPFAM" id="SSF51905">
    <property type="entry name" value="FAD/NAD(P)-binding domain"/>
    <property type="match status" value="1"/>
</dbReference>
<feature type="transmembrane region" description="Helical" evidence="3">
    <location>
        <begin position="74"/>
        <end position="92"/>
    </location>
</feature>
<evidence type="ECO:0000259" key="4">
    <source>
        <dbReference type="PROSITE" id="PS00623"/>
    </source>
</evidence>
<dbReference type="PANTHER" id="PTHR11552:SF115">
    <property type="entry name" value="DEHYDROGENASE XPTC-RELATED"/>
    <property type="match status" value="1"/>
</dbReference>
<dbReference type="PROSITE" id="PS00623">
    <property type="entry name" value="GMC_OXRED_1"/>
    <property type="match status" value="1"/>
</dbReference>
<evidence type="ECO:0000313" key="5">
    <source>
        <dbReference type="EMBL" id="KAK8043860.1"/>
    </source>
</evidence>
<evidence type="ECO:0000256" key="3">
    <source>
        <dbReference type="SAM" id="Phobius"/>
    </source>
</evidence>
<keyword evidence="3" id="KW-0812">Transmembrane</keyword>
<dbReference type="PANTHER" id="PTHR11552">
    <property type="entry name" value="GLUCOSE-METHANOL-CHOLINE GMC OXIDOREDUCTASE"/>
    <property type="match status" value="1"/>
</dbReference>
<protein>
    <submittedName>
        <fullName evidence="5">Dehydrogenase xptC</fullName>
    </submittedName>
</protein>
<keyword evidence="6" id="KW-1185">Reference proteome</keyword>
<organism evidence="5 6">
    <name type="scientific">Apiospora phragmitis</name>
    <dbReference type="NCBI Taxonomy" id="2905665"/>
    <lineage>
        <taxon>Eukaryota</taxon>
        <taxon>Fungi</taxon>
        <taxon>Dikarya</taxon>
        <taxon>Ascomycota</taxon>
        <taxon>Pezizomycotina</taxon>
        <taxon>Sordariomycetes</taxon>
        <taxon>Xylariomycetidae</taxon>
        <taxon>Amphisphaeriales</taxon>
        <taxon>Apiosporaceae</taxon>
        <taxon>Apiospora</taxon>
    </lineage>
</organism>
<reference evidence="5 6" key="1">
    <citation type="submission" date="2023-01" db="EMBL/GenBank/DDBJ databases">
        <title>Analysis of 21 Apiospora genomes using comparative genomics revels a genus with tremendous synthesis potential of carbohydrate active enzymes and secondary metabolites.</title>
        <authorList>
            <person name="Sorensen T."/>
        </authorList>
    </citation>
    <scope>NUCLEOTIDE SEQUENCE [LARGE SCALE GENOMIC DNA]</scope>
    <source>
        <strain evidence="5 6">CBS 135458</strain>
    </source>
</reference>
<feature type="domain" description="Glucose-methanol-choline oxidoreductase N-terminal" evidence="4">
    <location>
        <begin position="190"/>
        <end position="213"/>
    </location>
</feature>
<dbReference type="GeneID" id="92097170"/>
<comment type="similarity">
    <text evidence="1 2">Belongs to the GMC oxidoreductase family.</text>
</comment>
<dbReference type="SUPFAM" id="SSF54373">
    <property type="entry name" value="FAD-linked reductases, C-terminal domain"/>
    <property type="match status" value="1"/>
</dbReference>
<dbReference type="Pfam" id="PF00732">
    <property type="entry name" value="GMC_oxred_N"/>
    <property type="match status" value="1"/>
</dbReference>
<keyword evidence="3" id="KW-1133">Transmembrane helix</keyword>